<reference evidence="2 3" key="1">
    <citation type="submission" date="2019-02" db="EMBL/GenBank/DDBJ databases">
        <title>Genomic Encyclopedia of Archaeal and Bacterial Type Strains, Phase II (KMG-II): from individual species to whole genera.</title>
        <authorList>
            <person name="Goeker M."/>
        </authorList>
    </citation>
    <scope>NUCLEOTIDE SEQUENCE [LARGE SCALE GENOMIC DNA]</scope>
    <source>
        <strain evidence="2 3">DSM 18328</strain>
    </source>
</reference>
<keyword evidence="1" id="KW-0812">Transmembrane</keyword>
<name>A0A482Y838_9EURY</name>
<keyword evidence="1" id="KW-1133">Transmembrane helix</keyword>
<accession>A0A482Y838</accession>
<dbReference type="Proteomes" id="UP000291097">
    <property type="component" value="Unassembled WGS sequence"/>
</dbReference>
<feature type="transmembrane region" description="Helical" evidence="1">
    <location>
        <begin position="35"/>
        <end position="51"/>
    </location>
</feature>
<keyword evidence="1" id="KW-0472">Membrane</keyword>
<sequence length="90" mass="9272">MERLYIYNGALAVIGFSLGFPAVRSLIDGDHSIPVLLLAIGGSGMIVTAGYESLRTDPEEFNISATALFAVVGAACVILLGTILSTVSGI</sequence>
<evidence type="ECO:0000313" key="3">
    <source>
        <dbReference type="Proteomes" id="UP000291097"/>
    </source>
</evidence>
<gene>
    <name evidence="2" type="ORF">BDK88_3979</name>
</gene>
<organism evidence="2 3">
    <name type="scientific">Natrinema hispanicum</name>
    <dbReference type="NCBI Taxonomy" id="392421"/>
    <lineage>
        <taxon>Archaea</taxon>
        <taxon>Methanobacteriati</taxon>
        <taxon>Methanobacteriota</taxon>
        <taxon>Stenosarchaea group</taxon>
        <taxon>Halobacteria</taxon>
        <taxon>Halobacteriales</taxon>
        <taxon>Natrialbaceae</taxon>
        <taxon>Natrinema</taxon>
    </lineage>
</organism>
<dbReference type="EMBL" id="SHMP01000009">
    <property type="protein sequence ID" value="RZV06027.1"/>
    <property type="molecule type" value="Genomic_DNA"/>
</dbReference>
<protein>
    <submittedName>
        <fullName evidence="2">Uncharacterized protein</fullName>
    </submittedName>
</protein>
<evidence type="ECO:0000256" key="1">
    <source>
        <dbReference type="SAM" id="Phobius"/>
    </source>
</evidence>
<feature type="transmembrane region" description="Helical" evidence="1">
    <location>
        <begin position="63"/>
        <end position="87"/>
    </location>
</feature>
<feature type="transmembrane region" description="Helical" evidence="1">
    <location>
        <begin position="6"/>
        <end position="23"/>
    </location>
</feature>
<dbReference type="AlphaFoldDB" id="A0A482Y838"/>
<evidence type="ECO:0000313" key="2">
    <source>
        <dbReference type="EMBL" id="RZV06027.1"/>
    </source>
</evidence>
<comment type="caution">
    <text evidence="2">The sequence shown here is derived from an EMBL/GenBank/DDBJ whole genome shotgun (WGS) entry which is preliminary data.</text>
</comment>
<dbReference type="OrthoDB" id="202582at2157"/>
<proteinExistence type="predicted"/>
<dbReference type="RefSeq" id="WP_130501747.1">
    <property type="nucleotide sequence ID" value="NZ_SHMP01000009.1"/>
</dbReference>